<evidence type="ECO:0000256" key="1">
    <source>
        <dbReference type="SAM" id="MobiDB-lite"/>
    </source>
</evidence>
<gene>
    <name evidence="2" type="ORF">MSZNOR_4445</name>
</gene>
<evidence type="ECO:0000313" key="2">
    <source>
        <dbReference type="EMBL" id="CAI8950794.1"/>
    </source>
</evidence>
<sequence>MPHSIPSAGPKGDGNLHSGSRRGKQLDGEADRSALRIDIRIGRKTDPGSYDKRAVRLGPGETGENQTQYKCQSQGPRLKPQPERPHQARFDTVRREHPRFKLSVPPVKSFRRHDIRPGRSL</sequence>
<dbReference type="EMBL" id="OX458333">
    <property type="protein sequence ID" value="CAI8950794.1"/>
    <property type="molecule type" value="Genomic_DNA"/>
</dbReference>
<organism evidence="2 3">
    <name type="scientific">Methylocaldum szegediense</name>
    <dbReference type="NCBI Taxonomy" id="73780"/>
    <lineage>
        <taxon>Bacteria</taxon>
        <taxon>Pseudomonadati</taxon>
        <taxon>Pseudomonadota</taxon>
        <taxon>Gammaproteobacteria</taxon>
        <taxon>Methylococcales</taxon>
        <taxon>Methylococcaceae</taxon>
        <taxon>Methylocaldum</taxon>
    </lineage>
</organism>
<proteinExistence type="predicted"/>
<name>A0ABN8X8Z9_9GAMM</name>
<feature type="compositionally biased region" description="Polar residues" evidence="1">
    <location>
        <begin position="63"/>
        <end position="75"/>
    </location>
</feature>
<dbReference type="Proteomes" id="UP001162030">
    <property type="component" value="Chromosome"/>
</dbReference>
<accession>A0ABN8X8Z9</accession>
<reference evidence="2 3" key="1">
    <citation type="submission" date="2023-03" db="EMBL/GenBank/DDBJ databases">
        <authorList>
            <person name="Pearce D."/>
        </authorList>
    </citation>
    <scope>NUCLEOTIDE SEQUENCE [LARGE SCALE GENOMIC DNA]</scope>
    <source>
        <strain evidence="2">Msz</strain>
    </source>
</reference>
<feature type="compositionally biased region" description="Basic and acidic residues" evidence="1">
    <location>
        <begin position="24"/>
        <end position="54"/>
    </location>
</feature>
<feature type="compositionally biased region" description="Basic and acidic residues" evidence="1">
    <location>
        <begin position="80"/>
        <end position="95"/>
    </location>
</feature>
<evidence type="ECO:0000313" key="3">
    <source>
        <dbReference type="Proteomes" id="UP001162030"/>
    </source>
</evidence>
<protein>
    <submittedName>
        <fullName evidence="2">Uncharacterized protein</fullName>
    </submittedName>
</protein>
<feature type="region of interest" description="Disordered" evidence="1">
    <location>
        <begin position="1"/>
        <end position="121"/>
    </location>
</feature>
<keyword evidence="3" id="KW-1185">Reference proteome</keyword>